<dbReference type="RefSeq" id="WP_339556837.1">
    <property type="nucleotide sequence ID" value="NZ_CP159258.1"/>
</dbReference>
<organism evidence="2">
    <name type="scientific">Pseudomonas sp. MYb327</name>
    <dbReference type="NCBI Taxonomy" id="2745230"/>
    <lineage>
        <taxon>Bacteria</taxon>
        <taxon>Pseudomonadati</taxon>
        <taxon>Pseudomonadota</taxon>
        <taxon>Gammaproteobacteria</taxon>
        <taxon>Pseudomonadales</taxon>
        <taxon>Pseudomonadaceae</taxon>
        <taxon>Pseudomonas</taxon>
    </lineage>
</organism>
<reference evidence="2" key="1">
    <citation type="submission" date="2024-06" db="EMBL/GenBank/DDBJ databases">
        <title>The Caenorhabditis elegans bacterial microbiome influences microsporidia infection through nutrient limitation and inhibiting parasite invasion.</title>
        <authorList>
            <person name="Tamim El Jarkass H."/>
            <person name="Castelblanco S."/>
            <person name="Kaur M."/>
            <person name="Wan Y.C."/>
            <person name="Ellis A.E."/>
            <person name="Sheldon R.D."/>
            <person name="Lien E.C."/>
            <person name="Burton N.O."/>
            <person name="Wright G.D."/>
            <person name="Reinke A.W."/>
        </authorList>
    </citation>
    <scope>NUCLEOTIDE SEQUENCE</scope>
    <source>
        <strain evidence="2">MYb327</strain>
    </source>
</reference>
<dbReference type="Pfam" id="PF09994">
    <property type="entry name" value="T6SS_Tle1-like_cat"/>
    <property type="match status" value="1"/>
</dbReference>
<feature type="domain" description="T6SS Phospholipase effector Tle1-like catalytic" evidence="1">
    <location>
        <begin position="7"/>
        <end position="262"/>
    </location>
</feature>
<name>A0AAU8E9F6_9PSED</name>
<dbReference type="PANTHER" id="PTHR33840">
    <property type="match status" value="1"/>
</dbReference>
<dbReference type="AlphaFoldDB" id="A0AAU8E9F6"/>
<gene>
    <name evidence="2" type="ORF">ABVN21_06495</name>
</gene>
<accession>A0AAU8E9F6</accession>
<protein>
    <submittedName>
        <fullName evidence="2">DUF2235 domain-containing protein</fullName>
    </submittedName>
</protein>
<evidence type="ECO:0000313" key="2">
    <source>
        <dbReference type="EMBL" id="XCG75727.1"/>
    </source>
</evidence>
<dbReference type="EMBL" id="CP159258">
    <property type="protein sequence ID" value="XCG75727.1"/>
    <property type="molecule type" value="Genomic_DNA"/>
</dbReference>
<dbReference type="InterPro" id="IPR018712">
    <property type="entry name" value="Tle1-like_cat"/>
</dbReference>
<proteinExistence type="predicted"/>
<sequence>MENIMPKKIIVAFDGTWNLPDQAPEIDGNSSTNVVKLHDAILPAHKDGTAQKKIYVPGVGTDWYDKLEGGAFGVGLSKRIKEGYVALAKSYEEGDLVFIIGFSRGAYSARSLVGLIRNVGLLQKKHLARVDEAYSLYRTRDSSADTENAKFFRQSYSREIDIHFLGVWDTVGALGVPFKSAEWFNHKYYQFHDTELSGIVRNAFHAVAIDEHRANYECSLWDPIAKPNQVMEQVWFCGAHANVGGGYADNTLSDIPLRWMANKAMECGLELNPKKIPRPPNALPEITDSYQDFLGGTYRLLNARYFRTIGKTAYGQECIDDSVQQRVTTTGNYRPKNHVDVHLIGTYVPVNKIS</sequence>
<dbReference type="PANTHER" id="PTHR33840:SF1">
    <property type="entry name" value="TLE1 PHOSPHOLIPASE DOMAIN-CONTAINING PROTEIN"/>
    <property type="match status" value="1"/>
</dbReference>
<evidence type="ECO:0000259" key="1">
    <source>
        <dbReference type="Pfam" id="PF09994"/>
    </source>
</evidence>